<keyword evidence="9" id="KW-0357">Heparan sulfate</keyword>
<dbReference type="GO" id="GO:0005886">
    <property type="term" value="C:plasma membrane"/>
    <property type="evidence" value="ECO:0007669"/>
    <property type="project" value="UniProtKB-SubCell"/>
</dbReference>
<evidence type="ECO:0000313" key="13">
    <source>
        <dbReference type="Proteomes" id="UP000736164"/>
    </source>
</evidence>
<keyword evidence="13" id="KW-1185">Reference proteome</keyword>
<keyword evidence="7" id="KW-0472">Membrane</keyword>
<keyword evidence="6" id="KW-0654">Proteoglycan</keyword>
<evidence type="ECO:0000256" key="5">
    <source>
        <dbReference type="ARBA" id="ARBA00022729"/>
    </source>
</evidence>
<keyword evidence="4" id="KW-0336">GPI-anchor</keyword>
<organism evidence="12 13">
    <name type="scientific">Atractosteus spatula</name>
    <name type="common">Alligator gar</name>
    <name type="synonym">Lepisosteus spatula</name>
    <dbReference type="NCBI Taxonomy" id="7917"/>
    <lineage>
        <taxon>Eukaryota</taxon>
        <taxon>Metazoa</taxon>
        <taxon>Chordata</taxon>
        <taxon>Craniata</taxon>
        <taxon>Vertebrata</taxon>
        <taxon>Euteleostomi</taxon>
        <taxon>Actinopterygii</taxon>
        <taxon>Neopterygii</taxon>
        <taxon>Holostei</taxon>
        <taxon>Semionotiformes</taxon>
        <taxon>Lepisosteidae</taxon>
        <taxon>Atractosteus</taxon>
    </lineage>
</organism>
<keyword evidence="5 11" id="KW-0732">Signal</keyword>
<protein>
    <submittedName>
        <fullName evidence="12">GPC6 protein</fullName>
    </submittedName>
</protein>
<evidence type="ECO:0000256" key="9">
    <source>
        <dbReference type="ARBA" id="ARBA00023207"/>
    </source>
</evidence>
<proteinExistence type="inferred from homology"/>
<dbReference type="EMBL" id="JAAWVO010040724">
    <property type="protein sequence ID" value="MBN3318659.1"/>
    <property type="molecule type" value="Genomic_DNA"/>
</dbReference>
<comment type="subcellular location">
    <subcellularLocation>
        <location evidence="1">Cell membrane</location>
        <topology evidence="1">Lipid-anchor</topology>
        <topology evidence="1">GPI-anchor</topology>
    </subcellularLocation>
</comment>
<evidence type="ECO:0000256" key="7">
    <source>
        <dbReference type="ARBA" id="ARBA00023136"/>
    </source>
</evidence>
<dbReference type="GO" id="GO:0009966">
    <property type="term" value="P:regulation of signal transduction"/>
    <property type="evidence" value="ECO:0007669"/>
    <property type="project" value="InterPro"/>
</dbReference>
<comment type="caution">
    <text evidence="12">The sequence shown here is derived from an EMBL/GenBank/DDBJ whole genome shotgun (WGS) entry which is preliminary data.</text>
</comment>
<evidence type="ECO:0000256" key="1">
    <source>
        <dbReference type="ARBA" id="ARBA00004609"/>
    </source>
</evidence>
<feature type="chain" id="PRO_5035163207" evidence="11">
    <location>
        <begin position="20"/>
        <end position="57"/>
    </location>
</feature>
<keyword evidence="3" id="KW-1003">Cell membrane</keyword>
<evidence type="ECO:0000256" key="10">
    <source>
        <dbReference type="ARBA" id="ARBA00023288"/>
    </source>
</evidence>
<gene>
    <name evidence="12" type="primary">Gpc6_0</name>
    <name evidence="12" type="ORF">GTO95_0009986</name>
</gene>
<keyword evidence="8" id="KW-0325">Glycoprotein</keyword>
<dbReference type="GO" id="GO:0098552">
    <property type="term" value="C:side of membrane"/>
    <property type="evidence" value="ECO:0007669"/>
    <property type="project" value="UniProtKB-KW"/>
</dbReference>
<evidence type="ECO:0000256" key="3">
    <source>
        <dbReference type="ARBA" id="ARBA00022475"/>
    </source>
</evidence>
<sequence>MFRIEAVFCTFSVLSLAVGADLKARSCSEVRQAYTAKGFSLVNVPHQEISGKDENYT</sequence>
<dbReference type="InterPro" id="IPR001863">
    <property type="entry name" value="Glypican"/>
</dbReference>
<evidence type="ECO:0000313" key="12">
    <source>
        <dbReference type="EMBL" id="MBN3318659.1"/>
    </source>
</evidence>
<reference evidence="12" key="1">
    <citation type="journal article" date="2021" name="Cell">
        <title>Tracing the genetic footprints of vertebrate landing in non-teleost ray-finned fishes.</title>
        <authorList>
            <person name="Bi X."/>
            <person name="Wang K."/>
            <person name="Yang L."/>
            <person name="Pan H."/>
            <person name="Jiang H."/>
            <person name="Wei Q."/>
            <person name="Fang M."/>
            <person name="Yu H."/>
            <person name="Zhu C."/>
            <person name="Cai Y."/>
            <person name="He Y."/>
            <person name="Gan X."/>
            <person name="Zeng H."/>
            <person name="Yu D."/>
            <person name="Zhu Y."/>
            <person name="Jiang H."/>
            <person name="Qiu Q."/>
            <person name="Yang H."/>
            <person name="Zhang Y.E."/>
            <person name="Wang W."/>
            <person name="Zhu M."/>
            <person name="He S."/>
            <person name="Zhang G."/>
        </authorList>
    </citation>
    <scope>NUCLEOTIDE SEQUENCE</scope>
    <source>
        <strain evidence="12">Allg_001</strain>
    </source>
</reference>
<feature type="non-terminal residue" evidence="12">
    <location>
        <position position="57"/>
    </location>
</feature>
<evidence type="ECO:0000256" key="4">
    <source>
        <dbReference type="ARBA" id="ARBA00022622"/>
    </source>
</evidence>
<comment type="similarity">
    <text evidence="2">Belongs to the glypican family.</text>
</comment>
<feature type="signal peptide" evidence="11">
    <location>
        <begin position="1"/>
        <end position="19"/>
    </location>
</feature>
<accession>A0A8J7NRM0</accession>
<evidence type="ECO:0000256" key="11">
    <source>
        <dbReference type="SAM" id="SignalP"/>
    </source>
</evidence>
<evidence type="ECO:0000256" key="8">
    <source>
        <dbReference type="ARBA" id="ARBA00023180"/>
    </source>
</evidence>
<evidence type="ECO:0000256" key="6">
    <source>
        <dbReference type="ARBA" id="ARBA00022974"/>
    </source>
</evidence>
<evidence type="ECO:0000256" key="2">
    <source>
        <dbReference type="ARBA" id="ARBA00010260"/>
    </source>
</evidence>
<dbReference type="Pfam" id="PF01153">
    <property type="entry name" value="Glypican"/>
    <property type="match status" value="1"/>
</dbReference>
<feature type="non-terminal residue" evidence="12">
    <location>
        <position position="1"/>
    </location>
</feature>
<dbReference type="Proteomes" id="UP000736164">
    <property type="component" value="Unassembled WGS sequence"/>
</dbReference>
<keyword evidence="10" id="KW-0449">Lipoprotein</keyword>
<name>A0A8J7NRM0_ATRSP</name>
<dbReference type="AlphaFoldDB" id="A0A8J7NRM0"/>